<feature type="compositionally biased region" description="Basic and acidic residues" evidence="2">
    <location>
        <begin position="248"/>
        <end position="257"/>
    </location>
</feature>
<dbReference type="PROSITE" id="PS00880">
    <property type="entry name" value="ACB_1"/>
    <property type="match status" value="1"/>
</dbReference>
<evidence type="ECO:0000256" key="3">
    <source>
        <dbReference type="SAM" id="Phobius"/>
    </source>
</evidence>
<keyword evidence="3" id="KW-1133">Transmembrane helix</keyword>
<dbReference type="GO" id="GO:0000062">
    <property type="term" value="F:fatty-acyl-CoA binding"/>
    <property type="evidence" value="ECO:0007669"/>
    <property type="project" value="InterPro"/>
</dbReference>
<evidence type="ECO:0000256" key="1">
    <source>
        <dbReference type="ARBA" id="ARBA00023121"/>
    </source>
</evidence>
<name>A0A7R9GYX3_TIMPO</name>
<feature type="compositionally biased region" description="Acidic residues" evidence="2">
    <location>
        <begin position="232"/>
        <end position="247"/>
    </location>
</feature>
<feature type="compositionally biased region" description="Basic residues" evidence="2">
    <location>
        <begin position="261"/>
        <end position="270"/>
    </location>
</feature>
<dbReference type="PANTHER" id="PTHR23310:SF77">
    <property type="entry name" value="LD25952P"/>
    <property type="match status" value="1"/>
</dbReference>
<dbReference type="GO" id="GO:0006631">
    <property type="term" value="P:fatty acid metabolic process"/>
    <property type="evidence" value="ECO:0007669"/>
    <property type="project" value="TreeGrafter"/>
</dbReference>
<feature type="region of interest" description="Disordered" evidence="2">
    <location>
        <begin position="186"/>
        <end position="351"/>
    </location>
</feature>
<feature type="region of interest" description="Disordered" evidence="2">
    <location>
        <begin position="39"/>
        <end position="65"/>
    </location>
</feature>
<feature type="compositionally biased region" description="Low complexity" evidence="2">
    <location>
        <begin position="214"/>
        <end position="228"/>
    </location>
</feature>
<feature type="compositionally biased region" description="Basic and acidic residues" evidence="2">
    <location>
        <begin position="39"/>
        <end position="49"/>
    </location>
</feature>
<reference evidence="5" key="1">
    <citation type="submission" date="2020-11" db="EMBL/GenBank/DDBJ databases">
        <authorList>
            <person name="Tran Van P."/>
        </authorList>
    </citation>
    <scope>NUCLEOTIDE SEQUENCE</scope>
</reference>
<keyword evidence="3" id="KW-0812">Transmembrane</keyword>
<dbReference type="InterPro" id="IPR035984">
    <property type="entry name" value="Acyl-CoA-binding_sf"/>
</dbReference>
<organism evidence="5">
    <name type="scientific">Timema poppense</name>
    <name type="common">Walking stick</name>
    <dbReference type="NCBI Taxonomy" id="170557"/>
    <lineage>
        <taxon>Eukaryota</taxon>
        <taxon>Metazoa</taxon>
        <taxon>Ecdysozoa</taxon>
        <taxon>Arthropoda</taxon>
        <taxon>Hexapoda</taxon>
        <taxon>Insecta</taxon>
        <taxon>Pterygota</taxon>
        <taxon>Neoptera</taxon>
        <taxon>Polyneoptera</taxon>
        <taxon>Phasmatodea</taxon>
        <taxon>Timematodea</taxon>
        <taxon>Timematoidea</taxon>
        <taxon>Timematidae</taxon>
        <taxon>Timema</taxon>
    </lineage>
</organism>
<dbReference type="EMBL" id="OD001439">
    <property type="protein sequence ID" value="CAD7401898.1"/>
    <property type="molecule type" value="Genomic_DNA"/>
</dbReference>
<accession>A0A7R9GYX3</accession>
<keyword evidence="1" id="KW-0446">Lipid-binding</keyword>
<protein>
    <recommendedName>
        <fullName evidence="4">ACB domain-containing protein</fullName>
    </recommendedName>
</protein>
<sequence>MDKGVTSFKLKTGLTLMERTGFESQPGLGKVELEEVNPHLRGRRVENHLGKTTPSSPDRDSNLDLPVLSSRVSTRLARSYQPSHELMLRFYAYFKQASEGPCTAARPAFWEVVKKMKWDAWNKLGNMPREEAMNNYVEELKKIVETMSYTENVADFLGSLGSFYNSVPMEDLELLVGNVIERVRSQPGSPLNGSPLCSREASPNRLFPDSKHITSSLETSPASSYSASPLPPDDDEEEEEFIDTVETEPEHARKDNTIKAMQKKVTHHNHMNGNPPIPKDDPSGVILNGHMTNGHHNHDSEDSTPMVNGRSRPRERGSPNMPRSRRDNHIAASADADNTHKTMKPTSTDVSEKIRETVLHLQKDLDRITTRVRSLEVASLSSVANWPAQSRSSQRKPSWWPFPELSPQTVAFLVAWPFVAHAFLIWVQRRQLRNRLHP</sequence>
<dbReference type="Pfam" id="PF00887">
    <property type="entry name" value="ACBP"/>
    <property type="match status" value="1"/>
</dbReference>
<dbReference type="InterPro" id="IPR000582">
    <property type="entry name" value="Acyl-CoA-binding_protein"/>
</dbReference>
<feature type="transmembrane region" description="Helical" evidence="3">
    <location>
        <begin position="410"/>
        <end position="427"/>
    </location>
</feature>
<dbReference type="SUPFAM" id="SSF47027">
    <property type="entry name" value="Acyl-CoA binding protein"/>
    <property type="match status" value="1"/>
</dbReference>
<gene>
    <name evidence="5" type="ORF">TPSB3V08_LOCUS3317</name>
</gene>
<dbReference type="PROSITE" id="PS51228">
    <property type="entry name" value="ACB_2"/>
    <property type="match status" value="1"/>
</dbReference>
<feature type="domain" description="ACB" evidence="4">
    <location>
        <begin position="68"/>
        <end position="149"/>
    </location>
</feature>
<evidence type="ECO:0000256" key="2">
    <source>
        <dbReference type="SAM" id="MobiDB-lite"/>
    </source>
</evidence>
<dbReference type="PANTHER" id="PTHR23310">
    <property type="entry name" value="ACYL-COA-BINDING PROTEIN, ACBP"/>
    <property type="match status" value="1"/>
</dbReference>
<proteinExistence type="predicted"/>
<keyword evidence="3" id="KW-0472">Membrane</keyword>
<evidence type="ECO:0000259" key="4">
    <source>
        <dbReference type="PROSITE" id="PS51228"/>
    </source>
</evidence>
<dbReference type="PRINTS" id="PR00689">
    <property type="entry name" value="ACOABINDINGP"/>
</dbReference>
<dbReference type="InterPro" id="IPR014352">
    <property type="entry name" value="FERM/acyl-CoA-bd_prot_sf"/>
</dbReference>
<dbReference type="AlphaFoldDB" id="A0A7R9GYX3"/>
<dbReference type="GO" id="GO:0005737">
    <property type="term" value="C:cytoplasm"/>
    <property type="evidence" value="ECO:0007669"/>
    <property type="project" value="TreeGrafter"/>
</dbReference>
<evidence type="ECO:0000313" key="5">
    <source>
        <dbReference type="EMBL" id="CAD7401898.1"/>
    </source>
</evidence>
<dbReference type="Gene3D" id="1.20.80.10">
    <property type="match status" value="1"/>
</dbReference>
<dbReference type="InterPro" id="IPR022408">
    <property type="entry name" value="Acyl-CoA-binding_prot_CS"/>
</dbReference>